<evidence type="ECO:0000256" key="3">
    <source>
        <dbReference type="ARBA" id="ARBA00023004"/>
    </source>
</evidence>
<evidence type="ECO:0000256" key="4">
    <source>
        <dbReference type="PROSITE-ProRule" id="PRU00433"/>
    </source>
</evidence>
<keyword evidence="1 4" id="KW-0349">Heme</keyword>
<keyword evidence="8" id="KW-1185">Reference proteome</keyword>
<evidence type="ECO:0000256" key="5">
    <source>
        <dbReference type="SAM" id="SignalP"/>
    </source>
</evidence>
<gene>
    <name evidence="7" type="ORF">SAMN02927930_00883</name>
</gene>
<evidence type="ECO:0000313" key="8">
    <source>
        <dbReference type="Proteomes" id="UP000199626"/>
    </source>
</evidence>
<feature type="signal peptide" evidence="5">
    <location>
        <begin position="1"/>
        <end position="24"/>
    </location>
</feature>
<dbReference type="GO" id="GO:0020037">
    <property type="term" value="F:heme binding"/>
    <property type="evidence" value="ECO:0007669"/>
    <property type="project" value="InterPro"/>
</dbReference>
<keyword evidence="2 4" id="KW-0479">Metal-binding</keyword>
<dbReference type="SUPFAM" id="SSF46626">
    <property type="entry name" value="Cytochrome c"/>
    <property type="match status" value="2"/>
</dbReference>
<name>A0A1G6BRL0_9GAMM</name>
<dbReference type="InterPro" id="IPR009056">
    <property type="entry name" value="Cyt_c-like_dom"/>
</dbReference>
<evidence type="ECO:0000256" key="2">
    <source>
        <dbReference type="ARBA" id="ARBA00022723"/>
    </source>
</evidence>
<organism evidence="7 8">
    <name type="scientific">Pseudidiomarina indica</name>
    <dbReference type="NCBI Taxonomy" id="1159017"/>
    <lineage>
        <taxon>Bacteria</taxon>
        <taxon>Pseudomonadati</taxon>
        <taxon>Pseudomonadota</taxon>
        <taxon>Gammaproteobacteria</taxon>
        <taxon>Alteromonadales</taxon>
        <taxon>Idiomarinaceae</taxon>
        <taxon>Pseudidiomarina</taxon>
    </lineage>
</organism>
<proteinExistence type="predicted"/>
<feature type="domain" description="Cytochrome c" evidence="6">
    <location>
        <begin position="77"/>
        <end position="273"/>
    </location>
</feature>
<dbReference type="InterPro" id="IPR051459">
    <property type="entry name" value="Cytochrome_c-type_DH"/>
</dbReference>
<dbReference type="Gene3D" id="1.10.760.10">
    <property type="entry name" value="Cytochrome c-like domain"/>
    <property type="match status" value="2"/>
</dbReference>
<keyword evidence="3 4" id="KW-0408">Iron</keyword>
<dbReference type="PANTHER" id="PTHR35008">
    <property type="entry name" value="BLL4482 PROTEIN-RELATED"/>
    <property type="match status" value="1"/>
</dbReference>
<dbReference type="Pfam" id="PF13442">
    <property type="entry name" value="Cytochrome_CBB3"/>
    <property type="match status" value="1"/>
</dbReference>
<dbReference type="PANTHER" id="PTHR35008:SF9">
    <property type="entry name" value="CYTOCHROME C DOMAIN-CONTAINING PROTEIN"/>
    <property type="match status" value="1"/>
</dbReference>
<evidence type="ECO:0000259" key="6">
    <source>
        <dbReference type="PROSITE" id="PS51007"/>
    </source>
</evidence>
<dbReference type="STRING" id="1159017.SAMN02927930_00883"/>
<dbReference type="PROSITE" id="PS51007">
    <property type="entry name" value="CYTC"/>
    <property type="match status" value="1"/>
</dbReference>
<dbReference type="Pfam" id="PF21342">
    <property type="entry name" value="SoxA-TsdA_cyt-c"/>
    <property type="match status" value="1"/>
</dbReference>
<dbReference type="AlphaFoldDB" id="A0A1G6BRL0"/>
<reference evidence="8" key="1">
    <citation type="submission" date="2016-10" db="EMBL/GenBank/DDBJ databases">
        <authorList>
            <person name="Varghese N."/>
            <person name="Submissions S."/>
        </authorList>
    </citation>
    <scope>NUCLEOTIDE SEQUENCE [LARGE SCALE GENOMIC DNA]</scope>
    <source>
        <strain evidence="8">CGMCC 1.10824</strain>
    </source>
</reference>
<dbReference type="GO" id="GO:0046872">
    <property type="term" value="F:metal ion binding"/>
    <property type="evidence" value="ECO:0007669"/>
    <property type="project" value="UniProtKB-KW"/>
</dbReference>
<dbReference type="RefSeq" id="WP_092592172.1">
    <property type="nucleotide sequence ID" value="NZ_FMXN01000004.1"/>
</dbReference>
<dbReference type="GO" id="GO:0009055">
    <property type="term" value="F:electron transfer activity"/>
    <property type="evidence" value="ECO:0007669"/>
    <property type="project" value="InterPro"/>
</dbReference>
<dbReference type="InterPro" id="IPR036909">
    <property type="entry name" value="Cyt_c-like_dom_sf"/>
</dbReference>
<dbReference type="EMBL" id="FMXN01000004">
    <property type="protein sequence ID" value="SDB23263.1"/>
    <property type="molecule type" value="Genomic_DNA"/>
</dbReference>
<accession>A0A1G6BRL0</accession>
<dbReference type="OrthoDB" id="9779283at2"/>
<sequence length="341" mass="37560">MKPLNALFISMSAALLFGASAAFAIQSNDVGHVKLPSMKPGQYDHQAPTLADIQNDKDLHPELRKVILKGRDLFMNTQQLRGKYVFNDMNCKSCHMGEGRMAWSGPVWPAATTLPDFRGKNGHVNSLEERIAGCFSYSMNGTPPEYGSDTMLSLVAYHQYMAKGAKLYDRNIGGRGFSSLGNEMPKDISFTQGAVVYAHNCAVCHGPNGEGKKVNGEVVFPPLWGDASYNWGAGLSRVFTAASFIKNNMPLGQPGRLTDKEAWDVAYFINAQERPQDPRYTGDAKETREKYLNFHKATLYGTEINGKVLGQHDNTGEKPFLKPEVLKPRTFTEGTPASSPQ</sequence>
<keyword evidence="5" id="KW-0732">Signal</keyword>
<dbReference type="Proteomes" id="UP000199626">
    <property type="component" value="Unassembled WGS sequence"/>
</dbReference>
<protein>
    <submittedName>
        <fullName evidence="7">Cytochrome c</fullName>
    </submittedName>
</protein>
<evidence type="ECO:0000256" key="1">
    <source>
        <dbReference type="ARBA" id="ARBA00022617"/>
    </source>
</evidence>
<feature type="chain" id="PRO_5011500397" evidence="5">
    <location>
        <begin position="25"/>
        <end position="341"/>
    </location>
</feature>
<evidence type="ECO:0000313" key="7">
    <source>
        <dbReference type="EMBL" id="SDB23263.1"/>
    </source>
</evidence>